<evidence type="ECO:0000313" key="2">
    <source>
        <dbReference type="Proteomes" id="UP001164929"/>
    </source>
</evidence>
<dbReference type="AlphaFoldDB" id="A0AAD6PNJ7"/>
<proteinExistence type="predicted"/>
<keyword evidence="2" id="KW-1185">Reference proteome</keyword>
<dbReference type="EMBL" id="JAQIZT010000019">
    <property type="protein sequence ID" value="KAJ6951564.1"/>
    <property type="molecule type" value="Genomic_DNA"/>
</dbReference>
<protein>
    <recommendedName>
        <fullName evidence="3">Reverse transcriptase domain-containing protein</fullName>
    </recommendedName>
</protein>
<evidence type="ECO:0000313" key="1">
    <source>
        <dbReference type="EMBL" id="KAJ6951564.1"/>
    </source>
</evidence>
<name>A0AAD6PNJ7_9ROSI</name>
<organism evidence="1 2">
    <name type="scientific">Populus alba x Populus x berolinensis</name>
    <dbReference type="NCBI Taxonomy" id="444605"/>
    <lineage>
        <taxon>Eukaryota</taxon>
        <taxon>Viridiplantae</taxon>
        <taxon>Streptophyta</taxon>
        <taxon>Embryophyta</taxon>
        <taxon>Tracheophyta</taxon>
        <taxon>Spermatophyta</taxon>
        <taxon>Magnoliopsida</taxon>
        <taxon>eudicotyledons</taxon>
        <taxon>Gunneridae</taxon>
        <taxon>Pentapetalae</taxon>
        <taxon>rosids</taxon>
        <taxon>fabids</taxon>
        <taxon>Malpighiales</taxon>
        <taxon>Salicaceae</taxon>
        <taxon>Saliceae</taxon>
        <taxon>Populus</taxon>
    </lineage>
</organism>
<sequence>MLRRLPRGLSDHRQLLLGYQEQIEGWKPFRFLDCWLTHHQFMPQIQSWWDSDCKQFPGRYNLLKKLYCMAKDLRIWNREHYGNQDSRLGVQNGKIEDLQTGVNSVIEPQKFSISWLMSEKAETVPIPSLIMVTLTALSRKLKGRQLGGNVGKGVTMEKPKAAVWDCDASKLRGPDGRQIMDGFLIANETVHDLQTNGKTGMIFKVDFHNAFDTVLWDYLDEVMGYMDFGEKWRRLIHECLSTTKLSILVNATVGLTVLFERASICSLLRGIRLKNMDFFSHMRYADDTLVFIFIVENRYMRRYRMSIGKLMAILNMGSWYNGFWTWQLGWTIELKALDLDQVFALQGLINETQLFQTFNGNQIC</sequence>
<dbReference type="Proteomes" id="UP001164929">
    <property type="component" value="Chromosome 19"/>
</dbReference>
<evidence type="ECO:0008006" key="3">
    <source>
        <dbReference type="Google" id="ProtNLM"/>
    </source>
</evidence>
<reference evidence="1" key="1">
    <citation type="journal article" date="2023" name="Mol. Ecol. Resour.">
        <title>Chromosome-level genome assembly of a triploid poplar Populus alba 'Berolinensis'.</title>
        <authorList>
            <person name="Chen S."/>
            <person name="Yu Y."/>
            <person name="Wang X."/>
            <person name="Wang S."/>
            <person name="Zhang T."/>
            <person name="Zhou Y."/>
            <person name="He R."/>
            <person name="Meng N."/>
            <person name="Wang Y."/>
            <person name="Liu W."/>
            <person name="Liu Z."/>
            <person name="Liu J."/>
            <person name="Guo Q."/>
            <person name="Huang H."/>
            <person name="Sederoff R.R."/>
            <person name="Wang G."/>
            <person name="Qu G."/>
            <person name="Chen S."/>
        </authorList>
    </citation>
    <scope>NUCLEOTIDE SEQUENCE</scope>
    <source>
        <strain evidence="1">SC-2020</strain>
    </source>
</reference>
<accession>A0AAD6PNJ7</accession>
<comment type="caution">
    <text evidence="1">The sequence shown here is derived from an EMBL/GenBank/DDBJ whole genome shotgun (WGS) entry which is preliminary data.</text>
</comment>
<gene>
    <name evidence="1" type="ORF">NC653_040877</name>
</gene>